<dbReference type="InterPro" id="IPR002912">
    <property type="entry name" value="ACT_dom"/>
</dbReference>
<gene>
    <name evidence="2" type="ORF">GCM10010909_18640</name>
</gene>
<feature type="domain" description="ACT" evidence="1">
    <location>
        <begin position="92"/>
        <end position="173"/>
    </location>
</feature>
<dbReference type="Proteomes" id="UP001156641">
    <property type="component" value="Unassembled WGS sequence"/>
</dbReference>
<dbReference type="Gene3D" id="3.30.70.260">
    <property type="match status" value="2"/>
</dbReference>
<evidence type="ECO:0000313" key="3">
    <source>
        <dbReference type="Proteomes" id="UP001156641"/>
    </source>
</evidence>
<proteinExistence type="predicted"/>
<name>A0ABQ6A795_9PROT</name>
<dbReference type="PIRSF" id="PIRSF028103">
    <property type="entry name" value="GcvR"/>
    <property type="match status" value="1"/>
</dbReference>
<sequence length="176" mass="18848">MTTSLVLTFVSHDKPGLVSAISEKIADAEGSWLESRLARLAGEFAGIVLISVPDANAPGLTAALHSLEEAGLRITVERTTSAPPEISYRTLDLELLGQDRPGIVRDVTHALGQLGANIEEFSSGIESAPFTGETMFRAAARLRVPGSVTTEDVQKILERLAEEMMVDLTSSENEDD</sequence>
<dbReference type="PANTHER" id="PTHR34875:SF6">
    <property type="entry name" value="UPF0237 PROTEIN MJ1558"/>
    <property type="match status" value="1"/>
</dbReference>
<dbReference type="InterPro" id="IPR045865">
    <property type="entry name" value="ACT-like_dom_sf"/>
</dbReference>
<reference evidence="3" key="1">
    <citation type="journal article" date="2019" name="Int. J. Syst. Evol. Microbiol.">
        <title>The Global Catalogue of Microorganisms (GCM) 10K type strain sequencing project: providing services to taxonomists for standard genome sequencing and annotation.</title>
        <authorList>
            <consortium name="The Broad Institute Genomics Platform"/>
            <consortium name="The Broad Institute Genome Sequencing Center for Infectious Disease"/>
            <person name="Wu L."/>
            <person name="Ma J."/>
        </authorList>
    </citation>
    <scope>NUCLEOTIDE SEQUENCE [LARGE SCALE GENOMIC DNA]</scope>
    <source>
        <strain evidence="3">NBRC 112502</strain>
    </source>
</reference>
<evidence type="ECO:0000259" key="1">
    <source>
        <dbReference type="PROSITE" id="PS51671"/>
    </source>
</evidence>
<evidence type="ECO:0000313" key="2">
    <source>
        <dbReference type="EMBL" id="GLR67183.1"/>
    </source>
</evidence>
<organism evidence="2 3">
    <name type="scientific">Acidocella aquatica</name>
    <dbReference type="NCBI Taxonomy" id="1922313"/>
    <lineage>
        <taxon>Bacteria</taxon>
        <taxon>Pseudomonadati</taxon>
        <taxon>Pseudomonadota</taxon>
        <taxon>Alphaproteobacteria</taxon>
        <taxon>Acetobacterales</taxon>
        <taxon>Acidocellaceae</taxon>
        <taxon>Acidocella</taxon>
    </lineage>
</organism>
<comment type="caution">
    <text evidence="2">The sequence shown here is derived from an EMBL/GenBank/DDBJ whole genome shotgun (WGS) entry which is preliminary data.</text>
</comment>
<dbReference type="EMBL" id="BSOS01000065">
    <property type="protein sequence ID" value="GLR67183.1"/>
    <property type="molecule type" value="Genomic_DNA"/>
</dbReference>
<dbReference type="InterPro" id="IPR016867">
    <property type="entry name" value="GcvR"/>
</dbReference>
<dbReference type="SUPFAM" id="SSF55021">
    <property type="entry name" value="ACT-like"/>
    <property type="match status" value="2"/>
</dbReference>
<keyword evidence="3" id="KW-1185">Reference proteome</keyword>
<dbReference type="CDD" id="cd04869">
    <property type="entry name" value="ACT_GcvR_2"/>
    <property type="match status" value="1"/>
</dbReference>
<dbReference type="Pfam" id="PF01842">
    <property type="entry name" value="ACT"/>
    <property type="match status" value="1"/>
</dbReference>
<dbReference type="RefSeq" id="WP_284257910.1">
    <property type="nucleotide sequence ID" value="NZ_BSOS01000065.1"/>
</dbReference>
<dbReference type="PANTHER" id="PTHR34875">
    <property type="entry name" value="UPF0237 PROTEIN MJ1558"/>
    <property type="match status" value="1"/>
</dbReference>
<dbReference type="InterPro" id="IPR050990">
    <property type="entry name" value="UPF0237/GcvR_regulator"/>
</dbReference>
<dbReference type="Pfam" id="PF13740">
    <property type="entry name" value="ACT_6"/>
    <property type="match status" value="1"/>
</dbReference>
<protein>
    <submittedName>
        <fullName evidence="2">Glycine cleavage system protein R</fullName>
    </submittedName>
</protein>
<accession>A0ABQ6A795</accession>
<dbReference type="PROSITE" id="PS51671">
    <property type="entry name" value="ACT"/>
    <property type="match status" value="1"/>
</dbReference>